<organism evidence="7 8">
    <name type="scientific">Anaerobacillus alkaliphilus</name>
    <dbReference type="NCBI Taxonomy" id="1548597"/>
    <lineage>
        <taxon>Bacteria</taxon>
        <taxon>Bacillati</taxon>
        <taxon>Bacillota</taxon>
        <taxon>Bacilli</taxon>
        <taxon>Bacillales</taxon>
        <taxon>Bacillaceae</taxon>
        <taxon>Anaerobacillus</taxon>
    </lineage>
</organism>
<evidence type="ECO:0000313" key="8">
    <source>
        <dbReference type="Proteomes" id="UP000290649"/>
    </source>
</evidence>
<evidence type="ECO:0000256" key="4">
    <source>
        <dbReference type="ARBA" id="ARBA00022989"/>
    </source>
</evidence>
<protein>
    <submittedName>
        <fullName evidence="7">DUF423 domain-containing protein</fullName>
    </submittedName>
</protein>
<dbReference type="OrthoDB" id="9802121at2"/>
<sequence length="124" mass="13347">MLKLFLMIGSINMLIAVGLGAFGAHGLQGKLTERMLEIYQTGVHYHMIHAIAILIIAVVADRLGNPAMLTWAGWAMFIGIIFFSGSLYILSISGIKILGAITPIGGLFFMIGWVLLALAAFRAV</sequence>
<dbReference type="Proteomes" id="UP000290649">
    <property type="component" value="Unassembled WGS sequence"/>
</dbReference>
<dbReference type="EMBL" id="QOUX01000021">
    <property type="protein sequence ID" value="RXJ02760.1"/>
    <property type="molecule type" value="Genomic_DNA"/>
</dbReference>
<dbReference type="InterPro" id="IPR006696">
    <property type="entry name" value="DUF423"/>
</dbReference>
<dbReference type="PANTHER" id="PTHR43461">
    <property type="entry name" value="TRANSMEMBRANE PROTEIN 256"/>
    <property type="match status" value="1"/>
</dbReference>
<feature type="transmembrane region" description="Helical" evidence="6">
    <location>
        <begin position="72"/>
        <end position="91"/>
    </location>
</feature>
<keyword evidence="5 6" id="KW-0472">Membrane</keyword>
<proteinExistence type="inferred from homology"/>
<evidence type="ECO:0000256" key="1">
    <source>
        <dbReference type="ARBA" id="ARBA00004141"/>
    </source>
</evidence>
<feature type="transmembrane region" description="Helical" evidence="6">
    <location>
        <begin position="97"/>
        <end position="121"/>
    </location>
</feature>
<reference evidence="7 8" key="1">
    <citation type="journal article" date="2019" name="Int. J. Syst. Evol. Microbiol.">
        <title>Anaerobacillus alkaliphilus sp. nov., a novel alkaliphilic and moderately halophilic bacterium.</title>
        <authorList>
            <person name="Borsodi A.K."/>
            <person name="Aszalos J.M."/>
            <person name="Bihari P."/>
            <person name="Nagy I."/>
            <person name="Schumann P."/>
            <person name="Sproer C."/>
            <person name="Kovacs A.L."/>
            <person name="Boka K."/>
            <person name="Dobosy P."/>
            <person name="Ovari M."/>
            <person name="Szili-Kovacs T."/>
            <person name="Toth E."/>
        </authorList>
    </citation>
    <scope>NUCLEOTIDE SEQUENCE [LARGE SCALE GENOMIC DNA]</scope>
    <source>
        <strain evidence="7 8">B16-10</strain>
    </source>
</reference>
<comment type="similarity">
    <text evidence="2">Belongs to the UPF0382 family.</text>
</comment>
<evidence type="ECO:0000256" key="3">
    <source>
        <dbReference type="ARBA" id="ARBA00022692"/>
    </source>
</evidence>
<dbReference type="RefSeq" id="WP_129077268.1">
    <property type="nucleotide sequence ID" value="NZ_QOUX01000021.1"/>
</dbReference>
<name>A0A4Q0VV77_9BACI</name>
<comment type="caution">
    <text evidence="7">The sequence shown here is derived from an EMBL/GenBank/DDBJ whole genome shotgun (WGS) entry which is preliminary data.</text>
</comment>
<dbReference type="PANTHER" id="PTHR43461:SF1">
    <property type="entry name" value="TRANSMEMBRANE PROTEIN 256"/>
    <property type="match status" value="1"/>
</dbReference>
<evidence type="ECO:0000313" key="7">
    <source>
        <dbReference type="EMBL" id="RXJ02760.1"/>
    </source>
</evidence>
<evidence type="ECO:0000256" key="5">
    <source>
        <dbReference type="ARBA" id="ARBA00023136"/>
    </source>
</evidence>
<evidence type="ECO:0000256" key="2">
    <source>
        <dbReference type="ARBA" id="ARBA00009694"/>
    </source>
</evidence>
<dbReference type="AlphaFoldDB" id="A0A4Q0VV77"/>
<evidence type="ECO:0000256" key="6">
    <source>
        <dbReference type="SAM" id="Phobius"/>
    </source>
</evidence>
<gene>
    <name evidence="7" type="ORF">DS745_05460</name>
</gene>
<keyword evidence="4 6" id="KW-1133">Transmembrane helix</keyword>
<dbReference type="GO" id="GO:0005886">
    <property type="term" value="C:plasma membrane"/>
    <property type="evidence" value="ECO:0007669"/>
    <property type="project" value="TreeGrafter"/>
</dbReference>
<dbReference type="Pfam" id="PF04241">
    <property type="entry name" value="DUF423"/>
    <property type="match status" value="1"/>
</dbReference>
<keyword evidence="8" id="KW-1185">Reference proteome</keyword>
<keyword evidence="3 6" id="KW-0812">Transmembrane</keyword>
<feature type="transmembrane region" description="Helical" evidence="6">
    <location>
        <begin position="42"/>
        <end position="60"/>
    </location>
</feature>
<accession>A0A4Q0VV77</accession>
<comment type="subcellular location">
    <subcellularLocation>
        <location evidence="1">Membrane</location>
        <topology evidence="1">Multi-pass membrane protein</topology>
    </subcellularLocation>
</comment>